<accession>A0A5N5WWX3</accession>
<dbReference type="AlphaFoldDB" id="A0A5N5WWX3"/>
<gene>
    <name evidence="2" type="ORF">BDV29DRAFT_176194</name>
</gene>
<organism evidence="2 3">
    <name type="scientific">Aspergillus leporis</name>
    <dbReference type="NCBI Taxonomy" id="41062"/>
    <lineage>
        <taxon>Eukaryota</taxon>
        <taxon>Fungi</taxon>
        <taxon>Dikarya</taxon>
        <taxon>Ascomycota</taxon>
        <taxon>Pezizomycotina</taxon>
        <taxon>Eurotiomycetes</taxon>
        <taxon>Eurotiomycetidae</taxon>
        <taxon>Eurotiales</taxon>
        <taxon>Aspergillaceae</taxon>
        <taxon>Aspergillus</taxon>
        <taxon>Aspergillus subgen. Circumdati</taxon>
    </lineage>
</organism>
<dbReference type="OrthoDB" id="4499508at2759"/>
<protein>
    <submittedName>
        <fullName evidence="2">Uncharacterized protein</fullName>
    </submittedName>
</protein>
<evidence type="ECO:0000313" key="2">
    <source>
        <dbReference type="EMBL" id="KAB8073053.1"/>
    </source>
</evidence>
<reference evidence="2 3" key="1">
    <citation type="submission" date="2019-04" db="EMBL/GenBank/DDBJ databases">
        <title>Friends and foes A comparative genomics study of 23 Aspergillus species from section Flavi.</title>
        <authorList>
            <consortium name="DOE Joint Genome Institute"/>
            <person name="Kjaerbolling I."/>
            <person name="Vesth T."/>
            <person name="Frisvad J.C."/>
            <person name="Nybo J.L."/>
            <person name="Theobald S."/>
            <person name="Kildgaard S."/>
            <person name="Isbrandt T."/>
            <person name="Kuo A."/>
            <person name="Sato A."/>
            <person name="Lyhne E.K."/>
            <person name="Kogle M.E."/>
            <person name="Wiebenga A."/>
            <person name="Kun R.S."/>
            <person name="Lubbers R.J."/>
            <person name="Makela M.R."/>
            <person name="Barry K."/>
            <person name="Chovatia M."/>
            <person name="Clum A."/>
            <person name="Daum C."/>
            <person name="Haridas S."/>
            <person name="He G."/>
            <person name="LaButti K."/>
            <person name="Lipzen A."/>
            <person name="Mondo S."/>
            <person name="Riley R."/>
            <person name="Salamov A."/>
            <person name="Simmons B.A."/>
            <person name="Magnuson J.K."/>
            <person name="Henrissat B."/>
            <person name="Mortensen U.H."/>
            <person name="Larsen T.O."/>
            <person name="Devries R.P."/>
            <person name="Grigoriev I.V."/>
            <person name="Machida M."/>
            <person name="Baker S.E."/>
            <person name="Andersen M.R."/>
        </authorList>
    </citation>
    <scope>NUCLEOTIDE SEQUENCE [LARGE SCALE GENOMIC DNA]</scope>
    <source>
        <strain evidence="2 3">CBS 151.66</strain>
    </source>
</reference>
<keyword evidence="3" id="KW-1185">Reference proteome</keyword>
<feature type="compositionally biased region" description="Polar residues" evidence="1">
    <location>
        <begin position="1"/>
        <end position="10"/>
    </location>
</feature>
<name>A0A5N5WWX3_9EURO</name>
<feature type="compositionally biased region" description="Low complexity" evidence="1">
    <location>
        <begin position="11"/>
        <end position="36"/>
    </location>
</feature>
<dbReference type="EMBL" id="ML732234">
    <property type="protein sequence ID" value="KAB8073053.1"/>
    <property type="molecule type" value="Genomic_DNA"/>
</dbReference>
<evidence type="ECO:0000313" key="3">
    <source>
        <dbReference type="Proteomes" id="UP000326565"/>
    </source>
</evidence>
<sequence>MSKTTFSSKSTNLTTATTAATTTTTTTRTNTGGSTNPQSTNQAQHTEIKNITRYRESPSWIEPYYVHERVKDREDHRRRIREVIKGVEGAF</sequence>
<feature type="region of interest" description="Disordered" evidence="1">
    <location>
        <begin position="1"/>
        <end position="50"/>
    </location>
</feature>
<evidence type="ECO:0000256" key="1">
    <source>
        <dbReference type="SAM" id="MobiDB-lite"/>
    </source>
</evidence>
<proteinExistence type="predicted"/>
<dbReference type="Proteomes" id="UP000326565">
    <property type="component" value="Unassembled WGS sequence"/>
</dbReference>